<reference evidence="2 3" key="1">
    <citation type="submission" date="2019-01" db="EMBL/GenBank/DDBJ databases">
        <title>Draft genome sequences of the type strains of six Macrococcus species.</title>
        <authorList>
            <person name="Mazhar S."/>
            <person name="Altermann E."/>
            <person name="Hill C."/>
            <person name="Mcauliffe O."/>
        </authorList>
    </citation>
    <scope>NUCLEOTIDE SEQUENCE [LARGE SCALE GENOMIC DNA]</scope>
    <source>
        <strain evidence="2 3">CCM4811</strain>
    </source>
</reference>
<keyword evidence="1" id="KW-0812">Transmembrane</keyword>
<feature type="transmembrane region" description="Helical" evidence="1">
    <location>
        <begin position="109"/>
        <end position="129"/>
    </location>
</feature>
<evidence type="ECO:0000313" key="3">
    <source>
        <dbReference type="Proteomes" id="UP000295310"/>
    </source>
</evidence>
<comment type="caution">
    <text evidence="2">The sequence shown here is derived from an EMBL/GenBank/DDBJ whole genome shotgun (WGS) entry which is preliminary data.</text>
</comment>
<feature type="transmembrane region" description="Helical" evidence="1">
    <location>
        <begin position="31"/>
        <end position="52"/>
    </location>
</feature>
<evidence type="ECO:0000256" key="1">
    <source>
        <dbReference type="SAM" id="Phobius"/>
    </source>
</evidence>
<dbReference type="Proteomes" id="UP000295310">
    <property type="component" value="Unassembled WGS sequence"/>
</dbReference>
<protein>
    <recommendedName>
        <fullName evidence="4">DUF3278 domain-containing protein</fullName>
    </recommendedName>
</protein>
<accession>A0A4R6BGT7</accession>
<gene>
    <name evidence="2" type="ORF">ERX27_00975</name>
</gene>
<evidence type="ECO:0000313" key="2">
    <source>
        <dbReference type="EMBL" id="TDL99048.1"/>
    </source>
</evidence>
<feature type="transmembrane region" description="Helical" evidence="1">
    <location>
        <begin position="58"/>
        <end position="77"/>
    </location>
</feature>
<dbReference type="RefSeq" id="WP_133430942.1">
    <property type="nucleotide sequence ID" value="NZ_SCWA01000001.1"/>
</dbReference>
<organism evidence="2 3">
    <name type="scientific">Macrococcus brunensis</name>
    <dbReference type="NCBI Taxonomy" id="198483"/>
    <lineage>
        <taxon>Bacteria</taxon>
        <taxon>Bacillati</taxon>
        <taxon>Bacillota</taxon>
        <taxon>Bacilli</taxon>
        <taxon>Bacillales</taxon>
        <taxon>Staphylococcaceae</taxon>
        <taxon>Macrococcus</taxon>
    </lineage>
</organism>
<keyword evidence="1" id="KW-1133">Transmembrane helix</keyword>
<sequence>MTRFEQWYYKYMIGIEGVNDEREQELARQVLAKYAVLMDSLMLILLFASLITDMIYDRMSFVTLLMLVIVLGSQFYLKRLIRINQLDKIYAYNDKEYLKLIRQAKIRSYIDFTIYVISLLIIFMASTYFRTKGQTVFSEEVVPALIGSCIGMFIAGKNKYTKNIIRDFNN</sequence>
<proteinExistence type="predicted"/>
<dbReference type="EMBL" id="SCWA01000001">
    <property type="protein sequence ID" value="TDL99048.1"/>
    <property type="molecule type" value="Genomic_DNA"/>
</dbReference>
<evidence type="ECO:0008006" key="4">
    <source>
        <dbReference type="Google" id="ProtNLM"/>
    </source>
</evidence>
<name>A0A4R6BGT7_9STAP</name>
<keyword evidence="1" id="KW-0472">Membrane</keyword>
<dbReference type="AlphaFoldDB" id="A0A4R6BGT7"/>
<keyword evidence="3" id="KW-1185">Reference proteome</keyword>
<feature type="transmembrane region" description="Helical" evidence="1">
    <location>
        <begin position="141"/>
        <end position="156"/>
    </location>
</feature>